<keyword evidence="3" id="KW-1185">Reference proteome</keyword>
<dbReference type="Proteomes" id="UP000608513">
    <property type="component" value="Unassembled WGS sequence"/>
</dbReference>
<keyword evidence="1" id="KW-1133">Transmembrane helix</keyword>
<keyword evidence="1" id="KW-0812">Transmembrane</keyword>
<accession>A0A923MLS2</accession>
<protein>
    <submittedName>
        <fullName evidence="2">DUF4845 domain-containing protein</fullName>
    </submittedName>
</protein>
<reference evidence="2" key="1">
    <citation type="submission" date="2020-08" db="EMBL/GenBank/DDBJ databases">
        <title>Ramlibacter sp. USB13 16S ribosomal RNA gene genome sequencing and assembly.</title>
        <authorList>
            <person name="Kang M."/>
        </authorList>
    </citation>
    <scope>NUCLEOTIDE SEQUENCE</scope>
    <source>
        <strain evidence="2">USB13</strain>
    </source>
</reference>
<comment type="caution">
    <text evidence="2">The sequence shown here is derived from an EMBL/GenBank/DDBJ whole genome shotgun (WGS) entry which is preliminary data.</text>
</comment>
<proteinExistence type="predicted"/>
<sequence length="117" mass="12759">MAHKRQGGASILTIIFILAVLGVVGAIGLQAFPSVVEYQAALRAINKAKNEATVPSVRAAFDRYAQVDDIRTIQGKDLTIAKNGDQIDVSFAYEKEFHLMGPAWLTLKFEGQSRPGR</sequence>
<feature type="transmembrane region" description="Helical" evidence="1">
    <location>
        <begin position="12"/>
        <end position="32"/>
    </location>
</feature>
<dbReference type="EMBL" id="JACORT010000001">
    <property type="protein sequence ID" value="MBC5781982.1"/>
    <property type="molecule type" value="Genomic_DNA"/>
</dbReference>
<dbReference type="AlphaFoldDB" id="A0A923MLS2"/>
<evidence type="ECO:0000256" key="1">
    <source>
        <dbReference type="SAM" id="Phobius"/>
    </source>
</evidence>
<dbReference type="InterPro" id="IPR032314">
    <property type="entry name" value="DUF4845"/>
</dbReference>
<dbReference type="RefSeq" id="WP_187074705.1">
    <property type="nucleotide sequence ID" value="NZ_JACORT010000001.1"/>
</dbReference>
<gene>
    <name evidence="2" type="ORF">H8N03_03440</name>
</gene>
<evidence type="ECO:0000313" key="3">
    <source>
        <dbReference type="Proteomes" id="UP000608513"/>
    </source>
</evidence>
<evidence type="ECO:0000313" key="2">
    <source>
        <dbReference type="EMBL" id="MBC5781982.1"/>
    </source>
</evidence>
<dbReference type="Pfam" id="PF16137">
    <property type="entry name" value="DUF4845"/>
    <property type="match status" value="1"/>
</dbReference>
<keyword evidence="1" id="KW-0472">Membrane</keyword>
<organism evidence="2 3">
    <name type="scientific">Ramlibacter cellulosilyticus</name>
    <dbReference type="NCBI Taxonomy" id="2764187"/>
    <lineage>
        <taxon>Bacteria</taxon>
        <taxon>Pseudomonadati</taxon>
        <taxon>Pseudomonadota</taxon>
        <taxon>Betaproteobacteria</taxon>
        <taxon>Burkholderiales</taxon>
        <taxon>Comamonadaceae</taxon>
        <taxon>Ramlibacter</taxon>
    </lineage>
</organism>
<name>A0A923MLS2_9BURK</name>